<evidence type="ECO:0000313" key="8">
    <source>
        <dbReference type="EMBL" id="KAL3316324.1"/>
    </source>
</evidence>
<evidence type="ECO:0000259" key="7">
    <source>
        <dbReference type="Pfam" id="PF03847"/>
    </source>
</evidence>
<dbReference type="InterPro" id="IPR009072">
    <property type="entry name" value="Histone-fold"/>
</dbReference>
<dbReference type="Pfam" id="PF03847">
    <property type="entry name" value="TFIID_20kDa"/>
    <property type="match status" value="1"/>
</dbReference>
<feature type="domain" description="Transcription initiation factor TFIID subunit 12" evidence="7">
    <location>
        <begin position="24"/>
        <end position="89"/>
    </location>
</feature>
<keyword evidence="9" id="KW-1185">Reference proteome</keyword>
<comment type="subcellular location">
    <subcellularLocation>
        <location evidence="1">Nucleus</location>
    </subcellularLocation>
</comment>
<name>A0ABD2Q9W6_9PLAT</name>
<protein>
    <recommendedName>
        <fullName evidence="3">Transcription initiation factor TFIID subunit 12</fullName>
    </recommendedName>
</protein>
<dbReference type="InterPro" id="IPR037794">
    <property type="entry name" value="TAF12"/>
</dbReference>
<dbReference type="PANTHER" id="PTHR12264">
    <property type="entry name" value="TRANSCRIPTION INITIATION FACTOR TFIID SUBUNIT 12"/>
    <property type="match status" value="1"/>
</dbReference>
<dbReference type="InterPro" id="IPR003228">
    <property type="entry name" value="TFIID_TAF12_dom"/>
</dbReference>
<dbReference type="PANTHER" id="PTHR12264:SF21">
    <property type="entry name" value="TRANSCRIPTION INITIATION FACTOR TFIID SUBUNIT 12"/>
    <property type="match status" value="1"/>
</dbReference>
<dbReference type="Gene3D" id="1.10.20.10">
    <property type="entry name" value="Histone, subunit A"/>
    <property type="match status" value="1"/>
</dbReference>
<dbReference type="AlphaFoldDB" id="A0ABD2Q9W6"/>
<evidence type="ECO:0000256" key="5">
    <source>
        <dbReference type="ARBA" id="ARBA00023163"/>
    </source>
</evidence>
<sequence>MNGLNGQSTTSQKETCPITKPIQKSLADLIGEIDPNLQLDQDTEEALNNVAEEFITKITAKACKLAEHRDSNVLEPRDIQFFLEHDWDIPIQGFPSDEKTWKRSYSTEAHRQRLAMISKQIKKM</sequence>
<keyword evidence="4" id="KW-0805">Transcription regulation</keyword>
<evidence type="ECO:0000256" key="2">
    <source>
        <dbReference type="ARBA" id="ARBA00007530"/>
    </source>
</evidence>
<dbReference type="GO" id="GO:0005634">
    <property type="term" value="C:nucleus"/>
    <property type="evidence" value="ECO:0007669"/>
    <property type="project" value="UniProtKB-SubCell"/>
</dbReference>
<comment type="similarity">
    <text evidence="2">Belongs to the TAF12 family.</text>
</comment>
<evidence type="ECO:0000256" key="3">
    <source>
        <dbReference type="ARBA" id="ARBA00017484"/>
    </source>
</evidence>
<keyword evidence="6" id="KW-0539">Nucleus</keyword>
<evidence type="ECO:0000313" key="9">
    <source>
        <dbReference type="Proteomes" id="UP001626550"/>
    </source>
</evidence>
<organism evidence="8 9">
    <name type="scientific">Cichlidogyrus casuarinus</name>
    <dbReference type="NCBI Taxonomy" id="1844966"/>
    <lineage>
        <taxon>Eukaryota</taxon>
        <taxon>Metazoa</taxon>
        <taxon>Spiralia</taxon>
        <taxon>Lophotrochozoa</taxon>
        <taxon>Platyhelminthes</taxon>
        <taxon>Monogenea</taxon>
        <taxon>Monopisthocotylea</taxon>
        <taxon>Dactylogyridea</taxon>
        <taxon>Ancyrocephalidae</taxon>
        <taxon>Cichlidogyrus</taxon>
    </lineage>
</organism>
<proteinExistence type="inferred from homology"/>
<keyword evidence="5" id="KW-0804">Transcription</keyword>
<dbReference type="Proteomes" id="UP001626550">
    <property type="component" value="Unassembled WGS sequence"/>
</dbReference>
<dbReference type="SUPFAM" id="SSF47113">
    <property type="entry name" value="Histone-fold"/>
    <property type="match status" value="1"/>
</dbReference>
<evidence type="ECO:0000256" key="4">
    <source>
        <dbReference type="ARBA" id="ARBA00023015"/>
    </source>
</evidence>
<comment type="caution">
    <text evidence="8">The sequence shown here is derived from an EMBL/GenBank/DDBJ whole genome shotgun (WGS) entry which is preliminary data.</text>
</comment>
<evidence type="ECO:0000256" key="1">
    <source>
        <dbReference type="ARBA" id="ARBA00004123"/>
    </source>
</evidence>
<evidence type="ECO:0000256" key="6">
    <source>
        <dbReference type="ARBA" id="ARBA00023242"/>
    </source>
</evidence>
<gene>
    <name evidence="8" type="primary">TAF12</name>
    <name evidence="8" type="ORF">Ciccas_005026</name>
</gene>
<accession>A0ABD2Q9W6</accession>
<dbReference type="CDD" id="cd07981">
    <property type="entry name" value="HFD_TAF12"/>
    <property type="match status" value="1"/>
</dbReference>
<reference evidence="8 9" key="1">
    <citation type="submission" date="2024-11" db="EMBL/GenBank/DDBJ databases">
        <title>Adaptive evolution of stress response genes in parasites aligns with host niche diversity.</title>
        <authorList>
            <person name="Hahn C."/>
            <person name="Resl P."/>
        </authorList>
    </citation>
    <scope>NUCLEOTIDE SEQUENCE [LARGE SCALE GENOMIC DNA]</scope>
    <source>
        <strain evidence="8">EGGRZ-B1_66</strain>
        <tissue evidence="8">Body</tissue>
    </source>
</reference>
<dbReference type="EMBL" id="JBJKFK010000559">
    <property type="protein sequence ID" value="KAL3316324.1"/>
    <property type="molecule type" value="Genomic_DNA"/>
</dbReference>